<protein>
    <submittedName>
        <fullName evidence="2">Uncharacterized protein</fullName>
    </submittedName>
</protein>
<dbReference type="Proteomes" id="UP000095283">
    <property type="component" value="Unplaced"/>
</dbReference>
<organism evidence="1 2">
    <name type="scientific">Heterorhabditis bacteriophora</name>
    <name type="common">Entomopathogenic nematode worm</name>
    <dbReference type="NCBI Taxonomy" id="37862"/>
    <lineage>
        <taxon>Eukaryota</taxon>
        <taxon>Metazoa</taxon>
        <taxon>Ecdysozoa</taxon>
        <taxon>Nematoda</taxon>
        <taxon>Chromadorea</taxon>
        <taxon>Rhabditida</taxon>
        <taxon>Rhabditina</taxon>
        <taxon>Rhabditomorpha</taxon>
        <taxon>Strongyloidea</taxon>
        <taxon>Heterorhabditidae</taxon>
        <taxon>Heterorhabditis</taxon>
    </lineage>
</organism>
<evidence type="ECO:0000313" key="1">
    <source>
        <dbReference type="Proteomes" id="UP000095283"/>
    </source>
</evidence>
<accession>A0A1I7WWH9</accession>
<name>A0A1I7WWH9_HETBA</name>
<evidence type="ECO:0000313" key="2">
    <source>
        <dbReference type="WBParaSite" id="Hba_09561"/>
    </source>
</evidence>
<reference evidence="2" key="1">
    <citation type="submission" date="2016-11" db="UniProtKB">
        <authorList>
            <consortium name="WormBaseParasite"/>
        </authorList>
    </citation>
    <scope>IDENTIFICATION</scope>
</reference>
<sequence>MPECEWKETGKGYSADYYTNICIRGQVSLDERKTSCSERNLIYCLATVCKATINKGRKTVQSVHGKDYESCVRTSGAGATDVPVT</sequence>
<dbReference type="WBParaSite" id="Hba_09561">
    <property type="protein sequence ID" value="Hba_09561"/>
    <property type="gene ID" value="Hba_09561"/>
</dbReference>
<proteinExistence type="predicted"/>
<keyword evidence="1" id="KW-1185">Reference proteome</keyword>
<dbReference type="AlphaFoldDB" id="A0A1I7WWH9"/>